<gene>
    <name evidence="4" type="ORF">C1SCF055_LOCUS38901</name>
</gene>
<dbReference type="GO" id="GO:0008168">
    <property type="term" value="F:methyltransferase activity"/>
    <property type="evidence" value="ECO:0007669"/>
    <property type="project" value="UniProtKB-KW"/>
</dbReference>
<evidence type="ECO:0000256" key="3">
    <source>
        <dbReference type="ARBA" id="ARBA00022691"/>
    </source>
</evidence>
<name>A0A9P1DSF5_9DINO</name>
<reference evidence="5 6" key="2">
    <citation type="submission" date="2024-05" db="EMBL/GenBank/DDBJ databases">
        <authorList>
            <person name="Chen Y."/>
            <person name="Shah S."/>
            <person name="Dougan E. K."/>
            <person name="Thang M."/>
            <person name="Chan C."/>
        </authorList>
    </citation>
    <scope>NUCLEOTIDE SEQUENCE [LARGE SCALE GENOMIC DNA]</scope>
</reference>
<dbReference type="EMBL" id="CAMXCT020006113">
    <property type="protein sequence ID" value="CAL1167343.1"/>
    <property type="molecule type" value="Genomic_DNA"/>
</dbReference>
<dbReference type="InterPro" id="IPR029063">
    <property type="entry name" value="SAM-dependent_MTases_sf"/>
</dbReference>
<evidence type="ECO:0000256" key="2">
    <source>
        <dbReference type="ARBA" id="ARBA00022679"/>
    </source>
</evidence>
<comment type="caution">
    <text evidence="4">The sequence shown here is derived from an EMBL/GenBank/DDBJ whole genome shotgun (WGS) entry which is preliminary data.</text>
</comment>
<dbReference type="AlphaFoldDB" id="A0A9P1DSF5"/>
<organism evidence="4">
    <name type="scientific">Cladocopium goreaui</name>
    <dbReference type="NCBI Taxonomy" id="2562237"/>
    <lineage>
        <taxon>Eukaryota</taxon>
        <taxon>Sar</taxon>
        <taxon>Alveolata</taxon>
        <taxon>Dinophyceae</taxon>
        <taxon>Suessiales</taxon>
        <taxon>Symbiodiniaceae</taxon>
        <taxon>Cladocopium</taxon>
    </lineage>
</organism>
<keyword evidence="6" id="KW-1185">Reference proteome</keyword>
<dbReference type="EMBL" id="CAMXCT030006113">
    <property type="protein sequence ID" value="CAL4801280.1"/>
    <property type="molecule type" value="Genomic_DNA"/>
</dbReference>
<keyword evidence="3" id="KW-0949">S-adenosyl-L-methionine</keyword>
<evidence type="ECO:0000313" key="5">
    <source>
        <dbReference type="EMBL" id="CAL4801280.1"/>
    </source>
</evidence>
<evidence type="ECO:0000313" key="6">
    <source>
        <dbReference type="Proteomes" id="UP001152797"/>
    </source>
</evidence>
<dbReference type="Pfam" id="PF00145">
    <property type="entry name" value="DNA_methylase"/>
    <property type="match status" value="1"/>
</dbReference>
<dbReference type="EMBL" id="CAMXCT010006113">
    <property type="protein sequence ID" value="CAI4013968.1"/>
    <property type="molecule type" value="Genomic_DNA"/>
</dbReference>
<reference evidence="4" key="1">
    <citation type="submission" date="2022-10" db="EMBL/GenBank/DDBJ databases">
        <authorList>
            <person name="Chen Y."/>
            <person name="Dougan E. K."/>
            <person name="Chan C."/>
            <person name="Rhodes N."/>
            <person name="Thang M."/>
        </authorList>
    </citation>
    <scope>NUCLEOTIDE SEQUENCE</scope>
</reference>
<protein>
    <submittedName>
        <fullName evidence="5">Modification methylase ScrFIA</fullName>
    </submittedName>
</protein>
<evidence type="ECO:0000256" key="1">
    <source>
        <dbReference type="ARBA" id="ARBA00022603"/>
    </source>
</evidence>
<dbReference type="InterPro" id="IPR018117">
    <property type="entry name" value="C5_DNA_meth_AS"/>
</dbReference>
<proteinExistence type="predicted"/>
<accession>A0A9P1DSF5</accession>
<dbReference type="GO" id="GO:0032259">
    <property type="term" value="P:methylation"/>
    <property type="evidence" value="ECO:0007669"/>
    <property type="project" value="UniProtKB-KW"/>
</dbReference>
<dbReference type="SUPFAM" id="SSF53335">
    <property type="entry name" value="S-adenosyl-L-methionine-dependent methyltransferases"/>
    <property type="match status" value="1"/>
</dbReference>
<keyword evidence="1 5" id="KW-0489">Methyltransferase</keyword>
<dbReference type="Gene3D" id="3.40.50.150">
    <property type="entry name" value="Vaccinia Virus protein VP39"/>
    <property type="match status" value="1"/>
</dbReference>
<keyword evidence="2" id="KW-0808">Transferase</keyword>
<dbReference type="Proteomes" id="UP001152797">
    <property type="component" value="Unassembled WGS sequence"/>
</dbReference>
<dbReference type="PROSITE" id="PS00094">
    <property type="entry name" value="C5_MTASE_1"/>
    <property type="match status" value="1"/>
</dbReference>
<evidence type="ECO:0000313" key="4">
    <source>
        <dbReference type="EMBL" id="CAI4013968.1"/>
    </source>
</evidence>
<dbReference type="OrthoDB" id="443219at2759"/>
<dbReference type="InterPro" id="IPR001525">
    <property type="entry name" value="C5_MeTfrase"/>
</dbReference>
<sequence>MAEGALPACPIIEDVVGFQPEGQVLTAKAVTAGFPCQDISQAGNQAGLHGHRSSLIKEAFKTYDCLPNAYMMLLENVSALLGMNKECRKVLNYILQAAKKRDLAVFWTTNQLTNVGLPASRRRVFLLLCKNDFTLQQAPPIDHFANLPWNAGNTTPMHKWLVRDNEKRDDHKSRMNSLGNVVVPQQAFLALSVLARMTQGEFFV</sequence>